<name>X1IT30_9ZZZZ</name>
<dbReference type="AlphaFoldDB" id="X1IT30"/>
<protein>
    <submittedName>
        <fullName evidence="1">Uncharacterized protein</fullName>
    </submittedName>
</protein>
<gene>
    <name evidence="1" type="ORF">S03H2_57997</name>
</gene>
<reference evidence="1" key="1">
    <citation type="journal article" date="2014" name="Front. Microbiol.">
        <title>High frequency of phylogenetically diverse reductive dehalogenase-homologous genes in deep subseafloor sedimentary metagenomes.</title>
        <authorList>
            <person name="Kawai M."/>
            <person name="Futagami T."/>
            <person name="Toyoda A."/>
            <person name="Takaki Y."/>
            <person name="Nishi S."/>
            <person name="Hori S."/>
            <person name="Arai W."/>
            <person name="Tsubouchi T."/>
            <person name="Morono Y."/>
            <person name="Uchiyama I."/>
            <person name="Ito T."/>
            <person name="Fujiyama A."/>
            <person name="Inagaki F."/>
            <person name="Takami H."/>
        </authorList>
    </citation>
    <scope>NUCLEOTIDE SEQUENCE</scope>
    <source>
        <strain evidence="1">Expedition CK06-06</strain>
    </source>
</reference>
<organism evidence="1">
    <name type="scientific">marine sediment metagenome</name>
    <dbReference type="NCBI Taxonomy" id="412755"/>
    <lineage>
        <taxon>unclassified sequences</taxon>
        <taxon>metagenomes</taxon>
        <taxon>ecological metagenomes</taxon>
    </lineage>
</organism>
<feature type="non-terminal residue" evidence="1">
    <location>
        <position position="1"/>
    </location>
</feature>
<comment type="caution">
    <text evidence="1">The sequence shown here is derived from an EMBL/GenBank/DDBJ whole genome shotgun (WGS) entry which is preliminary data.</text>
</comment>
<sequence length="46" mass="5489">LVIFFVGSDIPEIKEVVRRNIERVLRTMIDKEGEKETLRWFEGVIK</sequence>
<accession>X1IT30</accession>
<evidence type="ECO:0000313" key="1">
    <source>
        <dbReference type="EMBL" id="GAH85591.1"/>
    </source>
</evidence>
<proteinExistence type="predicted"/>
<dbReference type="EMBL" id="BARU01037202">
    <property type="protein sequence ID" value="GAH85591.1"/>
    <property type="molecule type" value="Genomic_DNA"/>
</dbReference>